<dbReference type="AlphaFoldDB" id="A0A6A5K5S5"/>
<keyword evidence="3" id="KW-1185">Reference proteome</keyword>
<name>A0A6A5K5S5_9PLEO</name>
<dbReference type="EMBL" id="ML975325">
    <property type="protein sequence ID" value="KAF1833065.1"/>
    <property type="molecule type" value="Genomic_DNA"/>
</dbReference>
<feature type="region of interest" description="Disordered" evidence="1">
    <location>
        <begin position="1"/>
        <end position="54"/>
    </location>
</feature>
<evidence type="ECO:0000256" key="1">
    <source>
        <dbReference type="SAM" id="MobiDB-lite"/>
    </source>
</evidence>
<evidence type="ECO:0000313" key="2">
    <source>
        <dbReference type="EMBL" id="KAF1833065.1"/>
    </source>
</evidence>
<organism evidence="2 3">
    <name type="scientific">Decorospora gaudefroyi</name>
    <dbReference type="NCBI Taxonomy" id="184978"/>
    <lineage>
        <taxon>Eukaryota</taxon>
        <taxon>Fungi</taxon>
        <taxon>Dikarya</taxon>
        <taxon>Ascomycota</taxon>
        <taxon>Pezizomycotina</taxon>
        <taxon>Dothideomycetes</taxon>
        <taxon>Pleosporomycetidae</taxon>
        <taxon>Pleosporales</taxon>
        <taxon>Pleosporineae</taxon>
        <taxon>Pleosporaceae</taxon>
        <taxon>Decorospora</taxon>
    </lineage>
</organism>
<protein>
    <submittedName>
        <fullName evidence="2">Uncharacterized protein</fullName>
    </submittedName>
</protein>
<dbReference type="Proteomes" id="UP000800040">
    <property type="component" value="Unassembled WGS sequence"/>
</dbReference>
<gene>
    <name evidence="2" type="ORF">BDW02DRAFT_396785</name>
</gene>
<accession>A0A6A5K5S5</accession>
<reference evidence="2" key="1">
    <citation type="submission" date="2020-01" db="EMBL/GenBank/DDBJ databases">
        <authorList>
            <consortium name="DOE Joint Genome Institute"/>
            <person name="Haridas S."/>
            <person name="Albert R."/>
            <person name="Binder M."/>
            <person name="Bloem J."/>
            <person name="Labutti K."/>
            <person name="Salamov A."/>
            <person name="Andreopoulos B."/>
            <person name="Baker S.E."/>
            <person name="Barry K."/>
            <person name="Bills G."/>
            <person name="Bluhm B.H."/>
            <person name="Cannon C."/>
            <person name="Castanera R."/>
            <person name="Culley D.E."/>
            <person name="Daum C."/>
            <person name="Ezra D."/>
            <person name="Gonzalez J.B."/>
            <person name="Henrissat B."/>
            <person name="Kuo A."/>
            <person name="Liang C."/>
            <person name="Lipzen A."/>
            <person name="Lutzoni F."/>
            <person name="Magnuson J."/>
            <person name="Mondo S."/>
            <person name="Nolan M."/>
            <person name="Ohm R."/>
            <person name="Pangilinan J."/>
            <person name="Park H.-J."/>
            <person name="Ramirez L."/>
            <person name="Alfaro M."/>
            <person name="Sun H."/>
            <person name="Tritt A."/>
            <person name="Yoshinaga Y."/>
            <person name="Zwiers L.-H."/>
            <person name="Turgeon B.G."/>
            <person name="Goodwin S.B."/>
            <person name="Spatafora J.W."/>
            <person name="Crous P.W."/>
            <person name="Grigoriev I.V."/>
        </authorList>
    </citation>
    <scope>NUCLEOTIDE SEQUENCE</scope>
    <source>
        <strain evidence="2">P77</strain>
    </source>
</reference>
<sequence length="155" mass="16435">MREGELTLKSGGGGRHDAQASQCGGCQAGAPSSDAAPNAQMVPGHSADKTNPPTRPPSLIKRCVCCLALLPLTGRLIIASCTKARTIVVGQTLGSKTTRELDLATLDVLSLQIPSLQLLHRNFSTLSFPARTTFCLSRHRPSLIFPTARYPSLSI</sequence>
<evidence type="ECO:0000313" key="3">
    <source>
        <dbReference type="Proteomes" id="UP000800040"/>
    </source>
</evidence>
<proteinExistence type="predicted"/>